<dbReference type="Proteomes" id="UP000218083">
    <property type="component" value="Unassembled WGS sequence"/>
</dbReference>
<dbReference type="AlphaFoldDB" id="A0A2A2F2G7"/>
<sequence>MSENSTLDEFTTGGKEPHTKDTIDAVPVSTVESSLDETSVGQIPDGWIATRLGDIAEETEYGLTETAEDYDPEKPRYIRTQDFDDFGGLKENSKASLSREKARDGMLEGGDLLFARSGSIGASLGKTYLYDTDDGDCCFGGYSIRHRLQNEGLNHKYISQYTLSNQYWDWVHRRAKTTAQSNINTGEYGSLLIPIPPLPEQRKIATILYTIDQAIEKTEKIIEQSLRVKKGLVQYLLTVGAHEHSTYENYRLGPIDLTKPEDWELKSFEDFSFRVQDGPHITPDYVDEGIPFVSSQNVNPFRENFDYSKYEKYISEGTYKEINQNCRPEKGDLIISRRATIGPTQLIRHNDQFGFFVGVAIIKTNDTVYNSFLEQLYVFTPRSRQPAQRELVRSSHCC</sequence>
<dbReference type="Pfam" id="PF01420">
    <property type="entry name" value="Methylase_S"/>
    <property type="match status" value="1"/>
</dbReference>
<feature type="domain" description="Type I restriction modification DNA specificity" evidence="5">
    <location>
        <begin position="44"/>
        <end position="221"/>
    </location>
</feature>
<dbReference type="GO" id="GO:0009307">
    <property type="term" value="P:DNA restriction-modification system"/>
    <property type="evidence" value="ECO:0007669"/>
    <property type="project" value="UniProtKB-KW"/>
</dbReference>
<evidence type="ECO:0000256" key="4">
    <source>
        <dbReference type="SAM" id="MobiDB-lite"/>
    </source>
</evidence>
<dbReference type="InterPro" id="IPR052021">
    <property type="entry name" value="Type-I_RS_S_subunit"/>
</dbReference>
<dbReference type="Gene3D" id="1.10.287.1120">
    <property type="entry name" value="Bipartite methylase S protein"/>
    <property type="match status" value="1"/>
</dbReference>
<dbReference type="EMBL" id="NSKC01000017">
    <property type="protein sequence ID" value="PAU78802.1"/>
    <property type="molecule type" value="Genomic_DNA"/>
</dbReference>
<comment type="caution">
    <text evidence="6">The sequence shown here is derived from an EMBL/GenBank/DDBJ whole genome shotgun (WGS) entry which is preliminary data.</text>
</comment>
<dbReference type="RefSeq" id="WP_095638249.1">
    <property type="nucleotide sequence ID" value="NZ_NSKC01000017.1"/>
</dbReference>
<accession>A0A2A2F2G7</accession>
<dbReference type="SUPFAM" id="SSF116734">
    <property type="entry name" value="DNA methylase specificity domain"/>
    <property type="match status" value="2"/>
</dbReference>
<name>A0A2A2F2G7_9EURY</name>
<feature type="region of interest" description="Disordered" evidence="4">
    <location>
        <begin position="1"/>
        <end position="24"/>
    </location>
</feature>
<organism evidence="6 7">
    <name type="scientific">Halorubrum salipaludis</name>
    <dbReference type="NCBI Taxonomy" id="2032630"/>
    <lineage>
        <taxon>Archaea</taxon>
        <taxon>Methanobacteriati</taxon>
        <taxon>Methanobacteriota</taxon>
        <taxon>Stenosarchaea group</taxon>
        <taxon>Halobacteria</taxon>
        <taxon>Halobacteriales</taxon>
        <taxon>Haloferacaceae</taxon>
        <taxon>Halorubrum</taxon>
    </lineage>
</organism>
<dbReference type="CDD" id="cd17521">
    <property type="entry name" value="RMtype1_S_Sau13435ORF2165P_TRD2-CR2_like"/>
    <property type="match status" value="1"/>
</dbReference>
<protein>
    <recommendedName>
        <fullName evidence="5">Type I restriction modification DNA specificity domain-containing protein</fullName>
    </recommendedName>
</protein>
<evidence type="ECO:0000259" key="5">
    <source>
        <dbReference type="Pfam" id="PF01420"/>
    </source>
</evidence>
<dbReference type="GO" id="GO:0003677">
    <property type="term" value="F:DNA binding"/>
    <property type="evidence" value="ECO:0007669"/>
    <property type="project" value="UniProtKB-KW"/>
</dbReference>
<reference evidence="6 7" key="1">
    <citation type="submission" date="2017-08" db="EMBL/GenBank/DDBJ databases">
        <title>The strain WRN001 was isolated from Binhai saline alkaline soil, Tianjin, China.</title>
        <authorList>
            <person name="Liu D."/>
            <person name="Zhang G."/>
        </authorList>
    </citation>
    <scope>NUCLEOTIDE SEQUENCE [LARGE SCALE GENOMIC DNA]</scope>
    <source>
        <strain evidence="6 7">WN019</strain>
    </source>
</reference>
<dbReference type="InterPro" id="IPR044946">
    <property type="entry name" value="Restrct_endonuc_typeI_TRD_sf"/>
</dbReference>
<evidence type="ECO:0000313" key="6">
    <source>
        <dbReference type="EMBL" id="PAU78802.1"/>
    </source>
</evidence>
<proteinExistence type="inferred from homology"/>
<evidence type="ECO:0000256" key="3">
    <source>
        <dbReference type="ARBA" id="ARBA00023125"/>
    </source>
</evidence>
<evidence type="ECO:0000313" key="7">
    <source>
        <dbReference type="Proteomes" id="UP000218083"/>
    </source>
</evidence>
<dbReference type="Gene3D" id="3.90.220.20">
    <property type="entry name" value="DNA methylase specificity domains"/>
    <property type="match status" value="2"/>
</dbReference>
<keyword evidence="2" id="KW-0680">Restriction system</keyword>
<dbReference type="OrthoDB" id="214860at2157"/>
<comment type="similarity">
    <text evidence="1">Belongs to the type-I restriction system S methylase family.</text>
</comment>
<evidence type="ECO:0000256" key="1">
    <source>
        <dbReference type="ARBA" id="ARBA00010923"/>
    </source>
</evidence>
<gene>
    <name evidence="6" type="ORF">CK500_16340</name>
</gene>
<dbReference type="InterPro" id="IPR000055">
    <property type="entry name" value="Restrct_endonuc_typeI_TRD"/>
</dbReference>
<dbReference type="PANTHER" id="PTHR30408:SF12">
    <property type="entry name" value="TYPE I RESTRICTION ENZYME MJAVIII SPECIFICITY SUBUNIT"/>
    <property type="match status" value="1"/>
</dbReference>
<evidence type="ECO:0000256" key="2">
    <source>
        <dbReference type="ARBA" id="ARBA00022747"/>
    </source>
</evidence>
<keyword evidence="3" id="KW-0238">DNA-binding</keyword>
<dbReference type="PANTHER" id="PTHR30408">
    <property type="entry name" value="TYPE-1 RESTRICTION ENZYME ECOKI SPECIFICITY PROTEIN"/>
    <property type="match status" value="1"/>
</dbReference>
<keyword evidence="7" id="KW-1185">Reference proteome</keyword>